<evidence type="ECO:0000256" key="1">
    <source>
        <dbReference type="SAM" id="MobiDB-lite"/>
    </source>
</evidence>
<protein>
    <submittedName>
        <fullName evidence="2">Uncharacterized protein</fullName>
    </submittedName>
</protein>
<feature type="region of interest" description="Disordered" evidence="1">
    <location>
        <begin position="14"/>
        <end position="114"/>
    </location>
</feature>
<evidence type="ECO:0000313" key="2">
    <source>
        <dbReference type="EMBL" id="EMS62184.1"/>
    </source>
</evidence>
<reference evidence="2" key="1">
    <citation type="journal article" date="2013" name="Nature">
        <title>Draft genome of the wheat A-genome progenitor Triticum urartu.</title>
        <authorList>
            <person name="Ling H.Q."/>
            <person name="Zhao S."/>
            <person name="Liu D."/>
            <person name="Wang J."/>
            <person name="Sun H."/>
            <person name="Zhang C."/>
            <person name="Fan H."/>
            <person name="Li D."/>
            <person name="Dong L."/>
            <person name="Tao Y."/>
            <person name="Gao C."/>
            <person name="Wu H."/>
            <person name="Li Y."/>
            <person name="Cui Y."/>
            <person name="Guo X."/>
            <person name="Zheng S."/>
            <person name="Wang B."/>
            <person name="Yu K."/>
            <person name="Liang Q."/>
            <person name="Yang W."/>
            <person name="Lou X."/>
            <person name="Chen J."/>
            <person name="Feng M."/>
            <person name="Jian J."/>
            <person name="Zhang X."/>
            <person name="Luo G."/>
            <person name="Jiang Y."/>
            <person name="Liu J."/>
            <person name="Wang Z."/>
            <person name="Sha Y."/>
            <person name="Zhang B."/>
            <person name="Wu H."/>
            <person name="Tang D."/>
            <person name="Shen Q."/>
            <person name="Xue P."/>
            <person name="Zou S."/>
            <person name="Wang X."/>
            <person name="Liu X."/>
            <person name="Wang F."/>
            <person name="Yang Y."/>
            <person name="An X."/>
            <person name="Dong Z."/>
            <person name="Zhang K."/>
            <person name="Zhang X."/>
            <person name="Luo M.C."/>
            <person name="Dvorak J."/>
            <person name="Tong Y."/>
            <person name="Wang J."/>
            <person name="Yang H."/>
            <person name="Li Z."/>
            <person name="Wang D."/>
            <person name="Zhang A."/>
            <person name="Wang J."/>
        </authorList>
    </citation>
    <scope>NUCLEOTIDE SEQUENCE</scope>
</reference>
<name>M8AMP2_TRIUA</name>
<dbReference type="AlphaFoldDB" id="M8AMP2"/>
<sequence length="173" mass="18102">MGGDSSVVIILSTLQSSSPTRAESVGSSWSTTDAPELVFKGDGQGDVIQQEETRLVPPREGLDAKAERVPADEGFDDYDPAFPDQSTYNNAGSAVVSASRVDDGKGEDGSDDERELMSRCSVSVSSPVPLNAYSKVQLLQSGGPLFLLLGTDRAENSDCIVPTEAVSAANIAC</sequence>
<dbReference type="EMBL" id="KD086024">
    <property type="protein sequence ID" value="EMS62184.1"/>
    <property type="molecule type" value="Genomic_DNA"/>
</dbReference>
<feature type="compositionally biased region" description="Basic and acidic residues" evidence="1">
    <location>
        <begin position="60"/>
        <end position="71"/>
    </location>
</feature>
<gene>
    <name evidence="2" type="ORF">TRIUR3_20654</name>
</gene>
<accession>M8AMP2</accession>
<feature type="compositionally biased region" description="Polar residues" evidence="1">
    <location>
        <begin position="14"/>
        <end position="33"/>
    </location>
</feature>
<proteinExistence type="predicted"/>
<organism evidence="2">
    <name type="scientific">Triticum urartu</name>
    <name type="common">Red wild einkorn</name>
    <name type="synonym">Crithodium urartu</name>
    <dbReference type="NCBI Taxonomy" id="4572"/>
    <lineage>
        <taxon>Eukaryota</taxon>
        <taxon>Viridiplantae</taxon>
        <taxon>Streptophyta</taxon>
        <taxon>Embryophyta</taxon>
        <taxon>Tracheophyta</taxon>
        <taxon>Spermatophyta</taxon>
        <taxon>Magnoliopsida</taxon>
        <taxon>Liliopsida</taxon>
        <taxon>Poales</taxon>
        <taxon>Poaceae</taxon>
        <taxon>BOP clade</taxon>
        <taxon>Pooideae</taxon>
        <taxon>Triticodae</taxon>
        <taxon>Triticeae</taxon>
        <taxon>Triticinae</taxon>
        <taxon>Triticum</taxon>
    </lineage>
</organism>